<gene>
    <name evidence="2" type="ORF">NYR54_01200</name>
</gene>
<keyword evidence="1" id="KW-0732">Signal</keyword>
<dbReference type="Gene3D" id="3.40.30.10">
    <property type="entry name" value="Glutaredoxin"/>
    <property type="match status" value="1"/>
</dbReference>
<evidence type="ECO:0000313" key="3">
    <source>
        <dbReference type="Proteomes" id="UP001149009"/>
    </source>
</evidence>
<feature type="signal peptide" evidence="1">
    <location>
        <begin position="1"/>
        <end position="23"/>
    </location>
</feature>
<reference evidence="2" key="1">
    <citation type="submission" date="2022-08" db="EMBL/GenBank/DDBJ databases">
        <title>Chelativorans sichuanense sp. nov., a paraffin oil-degrading bacterium isolated from a mixture of oil-based drill cuttings and paddy soil.</title>
        <authorList>
            <person name="Yu J."/>
            <person name="Liu H."/>
            <person name="Chen Q."/>
        </authorList>
    </citation>
    <scope>NUCLEOTIDE SEQUENCE</scope>
    <source>
        <strain evidence="2">SCAU 2101</strain>
    </source>
</reference>
<dbReference type="Proteomes" id="UP001149009">
    <property type="component" value="Unassembled WGS sequence"/>
</dbReference>
<proteinExistence type="predicted"/>
<accession>A0A9X3B5A2</accession>
<dbReference type="RefSeq" id="WP_261513569.1">
    <property type="nucleotide sequence ID" value="NZ_JAODNV010000003.1"/>
</dbReference>
<dbReference type="SUPFAM" id="SSF52833">
    <property type="entry name" value="Thioredoxin-like"/>
    <property type="match status" value="1"/>
</dbReference>
<organism evidence="2 3">
    <name type="scientific">Chelativorans petroleitrophicus</name>
    <dbReference type="NCBI Taxonomy" id="2975484"/>
    <lineage>
        <taxon>Bacteria</taxon>
        <taxon>Pseudomonadati</taxon>
        <taxon>Pseudomonadota</taxon>
        <taxon>Alphaproteobacteria</taxon>
        <taxon>Hyphomicrobiales</taxon>
        <taxon>Phyllobacteriaceae</taxon>
        <taxon>Chelativorans</taxon>
    </lineage>
</organism>
<dbReference type="AlphaFoldDB" id="A0A9X3B5A2"/>
<dbReference type="InterPro" id="IPR036249">
    <property type="entry name" value="Thioredoxin-like_sf"/>
</dbReference>
<dbReference type="EMBL" id="JAODNV010000003">
    <property type="protein sequence ID" value="MCT8988913.1"/>
    <property type="molecule type" value="Genomic_DNA"/>
</dbReference>
<sequence length="122" mass="13593">MRATKKILPALAALLATALPLQAAELIMLERPGCVWCAKFNEEIAPAYAKTEQGRRAPLRRVDITKEWPEDLQGIASERITPSFVLIEDGKEVGRIRGYPGGEFFWYLLDELIAKLDPPEGA</sequence>
<keyword evidence="3" id="KW-1185">Reference proteome</keyword>
<protein>
    <submittedName>
        <fullName evidence="2">Transcriptional regulator</fullName>
    </submittedName>
</protein>
<name>A0A9X3B5A2_9HYPH</name>
<evidence type="ECO:0000256" key="1">
    <source>
        <dbReference type="SAM" id="SignalP"/>
    </source>
</evidence>
<evidence type="ECO:0000313" key="2">
    <source>
        <dbReference type="EMBL" id="MCT8988913.1"/>
    </source>
</evidence>
<feature type="chain" id="PRO_5040962591" evidence="1">
    <location>
        <begin position="24"/>
        <end position="122"/>
    </location>
</feature>
<comment type="caution">
    <text evidence="2">The sequence shown here is derived from an EMBL/GenBank/DDBJ whole genome shotgun (WGS) entry which is preliminary data.</text>
</comment>